<reference evidence="7" key="1">
    <citation type="submission" date="2020-11" db="EMBL/GenBank/DDBJ databases">
        <authorList>
            <person name="Tran Van P."/>
        </authorList>
    </citation>
    <scope>NUCLEOTIDE SEQUENCE</scope>
</reference>
<keyword evidence="4 5" id="KW-0472">Membrane</keyword>
<feature type="transmembrane region" description="Helical" evidence="5">
    <location>
        <begin position="7"/>
        <end position="25"/>
    </location>
</feature>
<sequence length="296" mass="33231">MPDKGIVTSVYLVLNTISSIVLVLLNKWVYVYVGFPNITLTFLHFVTTFLGLYFCQKCNVFQVKIVPIRDMVPLAFTFCGFVVFTNLSLETNTVGTYQVAKVMTTPCVILLQMLFYGKKFAIGVKLTLIPITVGVILNFYYDIQFSILGTLYATLGVLVTSLYQVWVSQKQHDLQMNSMQLLYYQAPLSAAILLFLIPFLEPVQSTIHHVWSIHSISLVVASCATAFFVNLSIYWIIGNTSPLTYNMVGHMKFCLTVLGGVLLFHDPFHVNQVVGIVCTIVGVTMYAHVKVPRKLI</sequence>
<feature type="transmembrane region" description="Helical" evidence="5">
    <location>
        <begin position="95"/>
        <end position="115"/>
    </location>
</feature>
<evidence type="ECO:0000256" key="3">
    <source>
        <dbReference type="ARBA" id="ARBA00022989"/>
    </source>
</evidence>
<feature type="transmembrane region" description="Helical" evidence="5">
    <location>
        <begin position="147"/>
        <end position="169"/>
    </location>
</feature>
<name>A0A7R9I4B0_9NEOP</name>
<dbReference type="EMBL" id="OD568378">
    <property type="protein sequence ID" value="CAD7446899.1"/>
    <property type="molecule type" value="Genomic_DNA"/>
</dbReference>
<dbReference type="InterPro" id="IPR050186">
    <property type="entry name" value="TPT_transporter"/>
</dbReference>
<proteinExistence type="predicted"/>
<feature type="transmembrane region" description="Helical" evidence="5">
    <location>
        <begin position="212"/>
        <end position="236"/>
    </location>
</feature>
<evidence type="ECO:0000259" key="6">
    <source>
        <dbReference type="Pfam" id="PF03151"/>
    </source>
</evidence>
<evidence type="ECO:0000256" key="5">
    <source>
        <dbReference type="SAM" id="Phobius"/>
    </source>
</evidence>
<accession>A0A7R9I4B0</accession>
<feature type="transmembrane region" description="Helical" evidence="5">
    <location>
        <begin position="270"/>
        <end position="289"/>
    </location>
</feature>
<keyword evidence="3 5" id="KW-1133">Transmembrane helix</keyword>
<keyword evidence="2 5" id="KW-0812">Transmembrane</keyword>
<feature type="transmembrane region" description="Helical" evidence="5">
    <location>
        <begin position="181"/>
        <end position="200"/>
    </location>
</feature>
<dbReference type="GO" id="GO:0016020">
    <property type="term" value="C:membrane"/>
    <property type="evidence" value="ECO:0007669"/>
    <property type="project" value="UniProtKB-SubCell"/>
</dbReference>
<protein>
    <recommendedName>
        <fullName evidence="6">Sugar phosphate transporter domain-containing protein</fullName>
    </recommendedName>
</protein>
<evidence type="ECO:0000256" key="4">
    <source>
        <dbReference type="ARBA" id="ARBA00023136"/>
    </source>
</evidence>
<feature type="domain" description="Sugar phosphate transporter" evidence="6">
    <location>
        <begin position="10"/>
        <end position="286"/>
    </location>
</feature>
<evidence type="ECO:0000256" key="2">
    <source>
        <dbReference type="ARBA" id="ARBA00022692"/>
    </source>
</evidence>
<dbReference type="AlphaFoldDB" id="A0A7R9I4B0"/>
<evidence type="ECO:0000313" key="7">
    <source>
        <dbReference type="EMBL" id="CAD7446899.1"/>
    </source>
</evidence>
<gene>
    <name evidence="7" type="ORF">TBIB3V08_LOCUS9219</name>
</gene>
<evidence type="ECO:0000256" key="1">
    <source>
        <dbReference type="ARBA" id="ARBA00004141"/>
    </source>
</evidence>
<feature type="transmembrane region" description="Helical" evidence="5">
    <location>
        <begin position="31"/>
        <end position="55"/>
    </location>
</feature>
<dbReference type="Pfam" id="PF03151">
    <property type="entry name" value="TPT"/>
    <property type="match status" value="1"/>
</dbReference>
<dbReference type="PANTHER" id="PTHR11132">
    <property type="entry name" value="SOLUTE CARRIER FAMILY 35"/>
    <property type="match status" value="1"/>
</dbReference>
<feature type="transmembrane region" description="Helical" evidence="5">
    <location>
        <begin position="67"/>
        <end position="89"/>
    </location>
</feature>
<organism evidence="7">
    <name type="scientific">Timema bartmani</name>
    <dbReference type="NCBI Taxonomy" id="61472"/>
    <lineage>
        <taxon>Eukaryota</taxon>
        <taxon>Metazoa</taxon>
        <taxon>Ecdysozoa</taxon>
        <taxon>Arthropoda</taxon>
        <taxon>Hexapoda</taxon>
        <taxon>Insecta</taxon>
        <taxon>Pterygota</taxon>
        <taxon>Neoptera</taxon>
        <taxon>Polyneoptera</taxon>
        <taxon>Phasmatodea</taxon>
        <taxon>Timematodea</taxon>
        <taxon>Timematoidea</taxon>
        <taxon>Timematidae</taxon>
        <taxon>Timema</taxon>
    </lineage>
</organism>
<dbReference type="InterPro" id="IPR004853">
    <property type="entry name" value="Sugar_P_trans_dom"/>
</dbReference>
<feature type="transmembrane region" description="Helical" evidence="5">
    <location>
        <begin position="122"/>
        <end position="141"/>
    </location>
</feature>
<comment type="subcellular location">
    <subcellularLocation>
        <location evidence="1">Membrane</location>
        <topology evidence="1">Multi-pass membrane protein</topology>
    </subcellularLocation>
</comment>